<evidence type="ECO:0000256" key="1">
    <source>
        <dbReference type="SAM" id="Coils"/>
    </source>
</evidence>
<dbReference type="EMBL" id="CAAE01004123">
    <property type="protein sequence ID" value="CAF88205.1"/>
    <property type="molecule type" value="Genomic_DNA"/>
</dbReference>
<dbReference type="InterPro" id="IPR018163">
    <property type="entry name" value="Thr/Ala-tRNA-synth_IIc_edit"/>
</dbReference>
<gene>
    <name evidence="3" type="ORF">GSTENG00001399001</name>
</gene>
<protein>
    <submittedName>
        <fullName evidence="3">(spotted green pufferfish) hypothetical protein</fullName>
    </submittedName>
</protein>
<dbReference type="SUPFAM" id="SSF55186">
    <property type="entry name" value="ThrRS/AlaRS common domain"/>
    <property type="match status" value="1"/>
</dbReference>
<feature type="compositionally biased region" description="Low complexity" evidence="2">
    <location>
        <begin position="87"/>
        <end position="101"/>
    </location>
</feature>
<proteinExistence type="predicted"/>
<feature type="region of interest" description="Disordered" evidence="2">
    <location>
        <begin position="71"/>
        <end position="101"/>
    </location>
</feature>
<dbReference type="AlphaFoldDB" id="Q4TFX7"/>
<feature type="coiled-coil region" evidence="1">
    <location>
        <begin position="2"/>
        <end position="29"/>
    </location>
</feature>
<evidence type="ECO:0000256" key="2">
    <source>
        <dbReference type="SAM" id="MobiDB-lite"/>
    </source>
</evidence>
<reference evidence="3" key="1">
    <citation type="journal article" date="2004" name="Nature">
        <title>Genome duplication in the teleost fish Tetraodon nigroviridis reveals the early vertebrate proto-karyotype.</title>
        <authorList>
            <person name="Jaillon O."/>
            <person name="Aury J.-M."/>
            <person name="Brunet F."/>
            <person name="Petit J.-L."/>
            <person name="Stange-Thomann N."/>
            <person name="Mauceli E."/>
            <person name="Bouneau L."/>
            <person name="Fischer C."/>
            <person name="Ozouf-Costaz C."/>
            <person name="Bernot A."/>
            <person name="Nicaud S."/>
            <person name="Jaffe D."/>
            <person name="Fisher S."/>
            <person name="Lutfalla G."/>
            <person name="Dossat C."/>
            <person name="Segurens B."/>
            <person name="Dasilva C."/>
            <person name="Salanoubat M."/>
            <person name="Levy M."/>
            <person name="Boudet N."/>
            <person name="Castellano S."/>
            <person name="Anthouard V."/>
            <person name="Jubin C."/>
            <person name="Castelli V."/>
            <person name="Katinka M."/>
            <person name="Vacherie B."/>
            <person name="Biemont C."/>
            <person name="Skalli Z."/>
            <person name="Cattolico L."/>
            <person name="Poulain J."/>
            <person name="De Berardinis V."/>
            <person name="Cruaud C."/>
            <person name="Duprat S."/>
            <person name="Brottier P."/>
            <person name="Coutanceau J.-P."/>
            <person name="Gouzy J."/>
            <person name="Parra G."/>
            <person name="Lardier G."/>
            <person name="Chapple C."/>
            <person name="McKernan K.J."/>
            <person name="McEwan P."/>
            <person name="Bosak S."/>
            <person name="Kellis M."/>
            <person name="Volff J.-N."/>
            <person name="Guigo R."/>
            <person name="Zody M.C."/>
            <person name="Mesirov J."/>
            <person name="Lindblad-Toh K."/>
            <person name="Birren B."/>
            <person name="Nusbaum C."/>
            <person name="Kahn D."/>
            <person name="Robinson-Rechavi M."/>
            <person name="Laudet V."/>
            <person name="Schachter V."/>
            <person name="Quetier F."/>
            <person name="Saurin W."/>
            <person name="Scarpelli C."/>
            <person name="Wincker P."/>
            <person name="Lander E.S."/>
            <person name="Weissenbach J."/>
            <person name="Roest Crollius H."/>
        </authorList>
    </citation>
    <scope>NUCLEOTIDE SEQUENCE [LARGE SCALE GENOMIC DNA]</scope>
</reference>
<keyword evidence="1" id="KW-0175">Coiled coil</keyword>
<evidence type="ECO:0000313" key="3">
    <source>
        <dbReference type="EMBL" id="CAF88205.1"/>
    </source>
</evidence>
<feature type="non-terminal residue" evidence="3">
    <location>
        <position position="1"/>
    </location>
</feature>
<dbReference type="GO" id="GO:0000166">
    <property type="term" value="F:nucleotide binding"/>
    <property type="evidence" value="ECO:0007669"/>
    <property type="project" value="InterPro"/>
</dbReference>
<name>Q4TFX7_TETNG</name>
<organism evidence="3">
    <name type="scientific">Tetraodon nigroviridis</name>
    <name type="common">Spotted green pufferfish</name>
    <name type="synonym">Chelonodon nigroviridis</name>
    <dbReference type="NCBI Taxonomy" id="99883"/>
    <lineage>
        <taxon>Eukaryota</taxon>
        <taxon>Metazoa</taxon>
        <taxon>Chordata</taxon>
        <taxon>Craniata</taxon>
        <taxon>Vertebrata</taxon>
        <taxon>Euteleostomi</taxon>
        <taxon>Actinopterygii</taxon>
        <taxon>Neopterygii</taxon>
        <taxon>Teleostei</taxon>
        <taxon>Neoteleostei</taxon>
        <taxon>Acanthomorphata</taxon>
        <taxon>Eupercaria</taxon>
        <taxon>Tetraodontiformes</taxon>
        <taxon>Tetradontoidea</taxon>
        <taxon>Tetraodontidae</taxon>
        <taxon>Tetraodon</taxon>
    </lineage>
</organism>
<sequence length="197" mass="21796">MAEGLAARLTAQEEQIRRLTREISTLRDGLSGDVGVVGASPLLETLRTDNEKLRYRLVHLRRGLQADACCGARERRRGQSGQLPGKRPASQRGGPPAAGRRWGTGCNRSCISELRPWPGYVEQRLRLYEELKKESDALSARRAAQSGAISVELPAGVYWHSSAHVLGEAMERFYGGCLCYGPPVENGFYYDMFLDGQ</sequence>
<dbReference type="Gene3D" id="3.30.980.10">
    <property type="entry name" value="Threonyl-trna Synthetase, Chain A, domain 2"/>
    <property type="match status" value="1"/>
</dbReference>
<dbReference type="KEGG" id="tng:GSTEN00001399G001"/>
<accession>Q4TFX7</accession>
<comment type="caution">
    <text evidence="3">The sequence shown here is derived from an EMBL/GenBank/DDBJ whole genome shotgun (WGS) entry which is preliminary data.</text>
</comment>
<reference evidence="3" key="2">
    <citation type="submission" date="2004-02" db="EMBL/GenBank/DDBJ databases">
        <authorList>
            <consortium name="Genoscope"/>
            <consortium name="Whitehead Institute Centre for Genome Research"/>
        </authorList>
    </citation>
    <scope>NUCLEOTIDE SEQUENCE</scope>
</reference>
<dbReference type="OrthoDB" id="8962610at2759"/>